<organism evidence="2 3">
    <name type="scientific">Nocardioides caricicola</name>
    <dbReference type="NCBI Taxonomy" id="634770"/>
    <lineage>
        <taxon>Bacteria</taxon>
        <taxon>Bacillati</taxon>
        <taxon>Actinomycetota</taxon>
        <taxon>Actinomycetes</taxon>
        <taxon>Propionibacteriales</taxon>
        <taxon>Nocardioidaceae</taxon>
        <taxon>Nocardioides</taxon>
    </lineage>
</organism>
<reference evidence="3" key="1">
    <citation type="journal article" date="2019" name="Int. J. Syst. Evol. Microbiol.">
        <title>The Global Catalogue of Microorganisms (GCM) 10K type strain sequencing project: providing services to taxonomists for standard genome sequencing and annotation.</title>
        <authorList>
            <consortium name="The Broad Institute Genomics Platform"/>
            <consortium name="The Broad Institute Genome Sequencing Center for Infectious Disease"/>
            <person name="Wu L."/>
            <person name="Ma J."/>
        </authorList>
    </citation>
    <scope>NUCLEOTIDE SEQUENCE [LARGE SCALE GENOMIC DNA]</scope>
    <source>
        <strain evidence="3">KACC 13778</strain>
    </source>
</reference>
<accession>A0ABW0N6H8</accession>
<keyword evidence="1" id="KW-0472">Membrane</keyword>
<keyword evidence="1" id="KW-1133">Transmembrane helix</keyword>
<dbReference type="Proteomes" id="UP001595956">
    <property type="component" value="Unassembled WGS sequence"/>
</dbReference>
<sequence length="108" mass="11448">MRKALAAAGLLLVGAATAIATVGLHQIWWGFVLAFTATFVTAYALPPGWWSRLAFVAGWAAMLGWLTVPRDAGDYLVSSDLAGYSLLGLGVVLVVFAVATLPRPRMRS</sequence>
<keyword evidence="1" id="KW-0812">Transmembrane</keyword>
<name>A0ABW0N6H8_9ACTN</name>
<comment type="caution">
    <text evidence="2">The sequence shown here is derived from an EMBL/GenBank/DDBJ whole genome shotgun (WGS) entry which is preliminary data.</text>
</comment>
<feature type="transmembrane region" description="Helical" evidence="1">
    <location>
        <begin position="81"/>
        <end position="101"/>
    </location>
</feature>
<feature type="transmembrane region" description="Helical" evidence="1">
    <location>
        <begin position="53"/>
        <end position="69"/>
    </location>
</feature>
<protein>
    <recommendedName>
        <fullName evidence="4">SPW repeat-containing protein</fullName>
    </recommendedName>
</protein>
<evidence type="ECO:0000256" key="1">
    <source>
        <dbReference type="SAM" id="Phobius"/>
    </source>
</evidence>
<proteinExistence type="predicted"/>
<keyword evidence="3" id="KW-1185">Reference proteome</keyword>
<dbReference type="EMBL" id="JBHSMD010000010">
    <property type="protein sequence ID" value="MFC5495453.1"/>
    <property type="molecule type" value="Genomic_DNA"/>
</dbReference>
<gene>
    <name evidence="2" type="ORF">ACFPKY_20260</name>
</gene>
<evidence type="ECO:0000313" key="2">
    <source>
        <dbReference type="EMBL" id="MFC5495453.1"/>
    </source>
</evidence>
<dbReference type="RefSeq" id="WP_345181656.1">
    <property type="nucleotide sequence ID" value="NZ_BAABFQ010000009.1"/>
</dbReference>
<evidence type="ECO:0000313" key="3">
    <source>
        <dbReference type="Proteomes" id="UP001595956"/>
    </source>
</evidence>
<evidence type="ECO:0008006" key="4">
    <source>
        <dbReference type="Google" id="ProtNLM"/>
    </source>
</evidence>